<reference evidence="9" key="1">
    <citation type="submission" date="2009-09" db="EMBL/GenBank/DDBJ databases">
        <authorList>
            <person name="Weinstock G."/>
            <person name="Sodergren E."/>
            <person name="Clifton S."/>
            <person name="Fulton L."/>
            <person name="Fulton B."/>
            <person name="Courtney L."/>
            <person name="Fronick C."/>
            <person name="Harrison M."/>
            <person name="Strong C."/>
            <person name="Farmer C."/>
            <person name="Delahaunty K."/>
            <person name="Markovic C."/>
            <person name="Hall O."/>
            <person name="Minx P."/>
            <person name="Tomlinson C."/>
            <person name="Mitreva M."/>
            <person name="Nelson J."/>
            <person name="Hou S."/>
            <person name="Wollam A."/>
            <person name="Pepin K.H."/>
            <person name="Johnson M."/>
            <person name="Bhonagiri V."/>
            <person name="Nash W.E."/>
            <person name="Warren W."/>
            <person name="Chinwalla A."/>
            <person name="Mardis E.R."/>
            <person name="Wilson R.K."/>
        </authorList>
    </citation>
    <scope>NUCLEOTIDE SEQUENCE [LARGE SCALE GENOMIC DNA]</scope>
    <source>
        <strain evidence="9">DSM 20544</strain>
    </source>
</reference>
<keyword evidence="2" id="KW-1003">Cell membrane</keyword>
<dbReference type="PANTHER" id="PTHR22926">
    <property type="entry name" value="PHOSPHO-N-ACETYLMURAMOYL-PENTAPEPTIDE-TRANSFERASE"/>
    <property type="match status" value="1"/>
</dbReference>
<comment type="cofactor">
    <cofactor evidence="7">
        <name>Mg(2+)</name>
        <dbReference type="ChEBI" id="CHEBI:18420"/>
    </cofactor>
</comment>
<keyword evidence="5 8" id="KW-1133">Transmembrane helix</keyword>
<feature type="transmembrane region" description="Helical" evidence="8">
    <location>
        <begin position="313"/>
        <end position="331"/>
    </location>
</feature>
<dbReference type="PROSITE" id="PS01348">
    <property type="entry name" value="MRAY_2"/>
    <property type="match status" value="1"/>
</dbReference>
<dbReference type="STRING" id="500635.MITSMUL_04391"/>
<evidence type="ECO:0000313" key="9">
    <source>
        <dbReference type="EMBL" id="EEX68862.1"/>
    </source>
</evidence>
<feature type="transmembrane region" description="Helical" evidence="8">
    <location>
        <begin position="206"/>
        <end position="225"/>
    </location>
</feature>
<evidence type="ECO:0000256" key="6">
    <source>
        <dbReference type="ARBA" id="ARBA00023136"/>
    </source>
</evidence>
<feature type="transmembrane region" description="Helical" evidence="8">
    <location>
        <begin position="22"/>
        <end position="46"/>
    </location>
</feature>
<keyword evidence="4 8" id="KW-0812">Transmembrane</keyword>
<feature type="transmembrane region" description="Helical" evidence="8">
    <location>
        <begin position="183"/>
        <end position="200"/>
    </location>
</feature>
<evidence type="ECO:0000256" key="2">
    <source>
        <dbReference type="ARBA" id="ARBA00022475"/>
    </source>
</evidence>
<dbReference type="Proteomes" id="UP000003671">
    <property type="component" value="Unassembled WGS sequence"/>
</dbReference>
<evidence type="ECO:0000256" key="4">
    <source>
        <dbReference type="ARBA" id="ARBA00022692"/>
    </source>
</evidence>
<name>C9KMF5_9FIRM</name>
<evidence type="ECO:0000256" key="8">
    <source>
        <dbReference type="SAM" id="Phobius"/>
    </source>
</evidence>
<gene>
    <name evidence="9" type="ORF">MITSMUL_04391</name>
</gene>
<feature type="transmembrane region" description="Helical" evidence="8">
    <location>
        <begin position="125"/>
        <end position="147"/>
    </location>
</feature>
<keyword evidence="10" id="KW-1185">Reference proteome</keyword>
<dbReference type="eggNOG" id="COG0472">
    <property type="taxonomic scope" value="Bacteria"/>
</dbReference>
<feature type="binding site" evidence="7">
    <location>
        <position position="236"/>
    </location>
    <ligand>
        <name>Mg(2+)</name>
        <dbReference type="ChEBI" id="CHEBI:18420"/>
    </ligand>
</feature>
<proteinExistence type="predicted"/>
<dbReference type="HOGENOM" id="CLU_023982_2_3_9"/>
<dbReference type="GO" id="GO:0005886">
    <property type="term" value="C:plasma membrane"/>
    <property type="evidence" value="ECO:0007669"/>
    <property type="project" value="UniProtKB-SubCell"/>
</dbReference>
<dbReference type="EMBL" id="ABWK02000014">
    <property type="protein sequence ID" value="EEX68862.1"/>
    <property type="molecule type" value="Genomic_DNA"/>
</dbReference>
<protein>
    <submittedName>
        <fullName evidence="9">Glycosyltransferase, group 4 family</fullName>
        <ecNumber evidence="9">2.7.8.-</ecNumber>
    </submittedName>
</protein>
<dbReference type="GO" id="GO:0071555">
    <property type="term" value="P:cell wall organization"/>
    <property type="evidence" value="ECO:0007669"/>
    <property type="project" value="TreeGrafter"/>
</dbReference>
<evidence type="ECO:0000313" key="10">
    <source>
        <dbReference type="Proteomes" id="UP000003671"/>
    </source>
</evidence>
<feature type="transmembrane region" description="Helical" evidence="8">
    <location>
        <begin position="67"/>
        <end position="87"/>
    </location>
</feature>
<dbReference type="GO" id="GO:0016780">
    <property type="term" value="F:phosphotransferase activity, for other substituted phosphate groups"/>
    <property type="evidence" value="ECO:0007669"/>
    <property type="project" value="InterPro"/>
</dbReference>
<dbReference type="EC" id="2.7.8.-" evidence="9"/>
<evidence type="ECO:0000256" key="1">
    <source>
        <dbReference type="ARBA" id="ARBA00004651"/>
    </source>
</evidence>
<dbReference type="InterPro" id="IPR018480">
    <property type="entry name" value="PNAcMuramoyl-5peptid_Trfase_CS"/>
</dbReference>
<dbReference type="Pfam" id="PF00953">
    <property type="entry name" value="Glycos_transf_4"/>
    <property type="match status" value="1"/>
</dbReference>
<feature type="transmembrane region" description="Helical" evidence="8">
    <location>
        <begin position="337"/>
        <end position="354"/>
    </location>
</feature>
<comment type="subcellular location">
    <subcellularLocation>
        <location evidence="1">Cell membrane</location>
        <topology evidence="1">Multi-pass membrane protein</topology>
    </subcellularLocation>
</comment>
<dbReference type="GO" id="GO:0046872">
    <property type="term" value="F:metal ion binding"/>
    <property type="evidence" value="ECO:0007669"/>
    <property type="project" value="UniProtKB-KW"/>
</dbReference>
<keyword evidence="3 9" id="KW-0808">Transferase</keyword>
<evidence type="ECO:0000256" key="7">
    <source>
        <dbReference type="PIRSR" id="PIRSR600715-1"/>
    </source>
</evidence>
<keyword evidence="7" id="KW-0479">Metal-binding</keyword>
<keyword evidence="6 8" id="KW-0472">Membrane</keyword>
<evidence type="ECO:0000256" key="3">
    <source>
        <dbReference type="ARBA" id="ARBA00022679"/>
    </source>
</evidence>
<dbReference type="InterPro" id="IPR000715">
    <property type="entry name" value="Glycosyl_transferase_4"/>
</dbReference>
<sequence>MPVALQECSCVFEKKECACMPVYMLAFIIAAGVALLLTPGVICLAGKTGAMDAPDARKVHKKPIPRIGGIGIYLAFMVAILSVLAFTEVSPEVLYEIIGLLVSGSIIFIVGLIDDYVNLPAKVKLLGQIIAACVLVFAFDVRIDFITDPFGDYIYLEFLAIPATIFWLVGLTNTVNLIDGLDGLAAGVSTIASITIFLVALQQGIILVAVLTAALAGAAFGFLYYNFNPAKIFMGDSGSQFLGFMLAGISVIGAVKSAATIALIVPILALGLPILDTTFAIVRRYRGGVPIFKPDKGHLHHRLLDLGFSQRQAVLLMYVISALLGLSAVALTEVSTQIAVAIVCVVVAVVLFGAKKLGIFHMKDSAHQH</sequence>
<keyword evidence="7" id="KW-0460">Magnesium</keyword>
<dbReference type="AlphaFoldDB" id="C9KMF5"/>
<accession>C9KMF5</accession>
<feature type="binding site" evidence="7">
    <location>
        <position position="176"/>
    </location>
    <ligand>
        <name>Mg(2+)</name>
        <dbReference type="ChEBI" id="CHEBI:18420"/>
    </ligand>
</feature>
<evidence type="ECO:0000256" key="5">
    <source>
        <dbReference type="ARBA" id="ARBA00022989"/>
    </source>
</evidence>
<feature type="transmembrane region" description="Helical" evidence="8">
    <location>
        <begin position="93"/>
        <end position="113"/>
    </location>
</feature>
<dbReference type="PANTHER" id="PTHR22926:SF3">
    <property type="entry name" value="UNDECAPRENYL-PHOSPHATE ALPHA-N-ACETYLGLUCOSAMINYL 1-PHOSPHATE TRANSFERASE"/>
    <property type="match status" value="1"/>
</dbReference>
<comment type="caution">
    <text evidence="9">The sequence shown here is derived from an EMBL/GenBank/DDBJ whole genome shotgun (WGS) entry which is preliminary data.</text>
</comment>
<feature type="transmembrane region" description="Helical" evidence="8">
    <location>
        <begin position="153"/>
        <end position="171"/>
    </location>
</feature>
<dbReference type="GO" id="GO:0009103">
    <property type="term" value="P:lipopolysaccharide biosynthetic process"/>
    <property type="evidence" value="ECO:0007669"/>
    <property type="project" value="TreeGrafter"/>
</dbReference>
<dbReference type="PATRIC" id="fig|500635.8.peg.725"/>
<dbReference type="CDD" id="cd06853">
    <property type="entry name" value="GT_WecA_like"/>
    <property type="match status" value="1"/>
</dbReference>
<dbReference type="GO" id="GO:0044038">
    <property type="term" value="P:cell wall macromolecule biosynthetic process"/>
    <property type="evidence" value="ECO:0007669"/>
    <property type="project" value="TreeGrafter"/>
</dbReference>
<organism evidence="9 10">
    <name type="scientific">Mitsuokella multacida DSM 20544</name>
    <dbReference type="NCBI Taxonomy" id="500635"/>
    <lineage>
        <taxon>Bacteria</taxon>
        <taxon>Bacillati</taxon>
        <taxon>Bacillota</taxon>
        <taxon>Negativicutes</taxon>
        <taxon>Selenomonadales</taxon>
        <taxon>Selenomonadaceae</taxon>
        <taxon>Mitsuokella</taxon>
    </lineage>
</organism>